<proteinExistence type="inferred from homology"/>
<dbReference type="InterPro" id="IPR006170">
    <property type="entry name" value="PBP/GOBP"/>
</dbReference>
<evidence type="ECO:0000313" key="6">
    <source>
        <dbReference type="Proteomes" id="UP000069940"/>
    </source>
</evidence>
<evidence type="ECO:0000256" key="1">
    <source>
        <dbReference type="ARBA" id="ARBA00004613"/>
    </source>
</evidence>
<name>A0ABM1YST3_AEDAL</name>
<dbReference type="Gene3D" id="1.10.238.20">
    <property type="entry name" value="Pheromone/general odorant binding protein domain"/>
    <property type="match status" value="1"/>
</dbReference>
<comment type="subcellular location">
    <subcellularLocation>
        <location evidence="1">Secreted</location>
    </subcellularLocation>
</comment>
<dbReference type="PANTHER" id="PTHR11857:SF45">
    <property type="entry name" value="GENERAL ODORANT-BINDING PROTEIN 83A-RELATED"/>
    <property type="match status" value="1"/>
</dbReference>
<dbReference type="Pfam" id="PF01395">
    <property type="entry name" value="PBP_GOBP"/>
    <property type="match status" value="1"/>
</dbReference>
<evidence type="ECO:0000256" key="3">
    <source>
        <dbReference type="ARBA" id="ARBA00022525"/>
    </source>
</evidence>
<evidence type="ECO:0000256" key="2">
    <source>
        <dbReference type="ARBA" id="ARBA00008098"/>
    </source>
</evidence>
<evidence type="ECO:0000256" key="4">
    <source>
        <dbReference type="ARBA" id="ARBA00022729"/>
    </source>
</evidence>
<dbReference type="SMART" id="SM00708">
    <property type="entry name" value="PhBP"/>
    <property type="match status" value="1"/>
</dbReference>
<reference evidence="6" key="1">
    <citation type="journal article" date="2015" name="Proc. Natl. Acad. Sci. U.S.A.">
        <title>Genome sequence of the Asian Tiger mosquito, Aedes albopictus, reveals insights into its biology, genetics, and evolution.</title>
        <authorList>
            <person name="Chen X.G."/>
            <person name="Jiang X."/>
            <person name="Gu J."/>
            <person name="Xu M."/>
            <person name="Wu Y."/>
            <person name="Deng Y."/>
            <person name="Zhang C."/>
            <person name="Bonizzoni M."/>
            <person name="Dermauw W."/>
            <person name="Vontas J."/>
            <person name="Armbruster P."/>
            <person name="Huang X."/>
            <person name="Yang Y."/>
            <person name="Zhang H."/>
            <person name="He W."/>
            <person name="Peng H."/>
            <person name="Liu Y."/>
            <person name="Wu K."/>
            <person name="Chen J."/>
            <person name="Lirakis M."/>
            <person name="Topalis P."/>
            <person name="Van Leeuwen T."/>
            <person name="Hall A.B."/>
            <person name="Jiang X."/>
            <person name="Thorpe C."/>
            <person name="Mueller R.L."/>
            <person name="Sun C."/>
            <person name="Waterhouse R.M."/>
            <person name="Yan G."/>
            <person name="Tu Z.J."/>
            <person name="Fang X."/>
            <person name="James A.A."/>
        </authorList>
    </citation>
    <scope>NUCLEOTIDE SEQUENCE [LARGE SCALE GENOMIC DNA]</scope>
    <source>
        <strain evidence="6">Foshan</strain>
    </source>
</reference>
<dbReference type="SUPFAM" id="SSF47565">
    <property type="entry name" value="Insect pheromone/odorant-binding proteins"/>
    <property type="match status" value="1"/>
</dbReference>
<dbReference type="GeneID" id="115254540"/>
<comment type="similarity">
    <text evidence="2">Belongs to the PBP/GOBP family.</text>
</comment>
<accession>A0ABM1YST3</accession>
<dbReference type="PRINTS" id="PR00485">
    <property type="entry name" value="MEALWORMBTLB"/>
</dbReference>
<keyword evidence="6" id="KW-1185">Reference proteome</keyword>
<organism evidence="5 6">
    <name type="scientific">Aedes albopictus</name>
    <name type="common">Asian tiger mosquito</name>
    <name type="synonym">Stegomyia albopicta</name>
    <dbReference type="NCBI Taxonomy" id="7160"/>
    <lineage>
        <taxon>Eukaryota</taxon>
        <taxon>Metazoa</taxon>
        <taxon>Ecdysozoa</taxon>
        <taxon>Arthropoda</taxon>
        <taxon>Hexapoda</taxon>
        <taxon>Insecta</taxon>
        <taxon>Pterygota</taxon>
        <taxon>Neoptera</taxon>
        <taxon>Endopterygota</taxon>
        <taxon>Diptera</taxon>
        <taxon>Nematocera</taxon>
        <taxon>Culicoidea</taxon>
        <taxon>Culicidae</taxon>
        <taxon>Culicinae</taxon>
        <taxon>Aedini</taxon>
        <taxon>Aedes</taxon>
        <taxon>Stegomyia</taxon>
    </lineage>
</organism>
<keyword evidence="4" id="KW-0732">Signal</keyword>
<dbReference type="PANTHER" id="PTHR11857">
    <property type="entry name" value="ODORANT BINDING PROTEIN-RELATED"/>
    <property type="match status" value="1"/>
</dbReference>
<dbReference type="CDD" id="cd23992">
    <property type="entry name" value="PBP_GOBP"/>
    <property type="match status" value="1"/>
</dbReference>
<sequence>MFEIKGKLSRDLVVLQSVNSTNTPIGMFLLKMAVVLLEVMLTLASDKPIPRRDAEYPPAYVLEISKKPHKMCVASTGVSEDAIKRFSDEDIFEDDEKLKCYMQCLFEKFRYTDDKGELHLGKVMDSIPEEYEDIALKMGSKCLKPKGKTLCERAFWFHKCWKTSDPVHYYLV</sequence>
<evidence type="ECO:0000313" key="5">
    <source>
        <dbReference type="EnsemblMetazoa" id="AALFPA23_011844.P16840"/>
    </source>
</evidence>
<reference evidence="5" key="2">
    <citation type="submission" date="2025-05" db="UniProtKB">
        <authorList>
            <consortium name="EnsemblMetazoa"/>
        </authorList>
    </citation>
    <scope>IDENTIFICATION</scope>
    <source>
        <strain evidence="5">Foshan</strain>
    </source>
</reference>
<dbReference type="EnsemblMetazoa" id="AALFPA23_011844.R16840">
    <property type="protein sequence ID" value="AALFPA23_011844.P16840"/>
    <property type="gene ID" value="AALFPA23_011844"/>
</dbReference>
<dbReference type="InterPro" id="IPR036728">
    <property type="entry name" value="PBP_GOBP_sf"/>
</dbReference>
<keyword evidence="3" id="KW-0964">Secreted</keyword>
<dbReference type="Proteomes" id="UP000069940">
    <property type="component" value="Unassembled WGS sequence"/>
</dbReference>
<protein>
    <submittedName>
        <fullName evidence="5">Uncharacterized protein</fullName>
    </submittedName>
</protein>
<dbReference type="RefSeq" id="XP_029707970.2">
    <property type="nucleotide sequence ID" value="XM_029852110.2"/>
</dbReference>